<proteinExistence type="predicted"/>
<comment type="caution">
    <text evidence="2">The sequence shown here is derived from an EMBL/GenBank/DDBJ whole genome shotgun (WGS) entry which is preliminary data.</text>
</comment>
<accession>A0A815UAM5</accession>
<protein>
    <submittedName>
        <fullName evidence="2">Uncharacterized protein</fullName>
    </submittedName>
</protein>
<dbReference type="EMBL" id="CAJNOL010002584">
    <property type="protein sequence ID" value="CAF1513667.1"/>
    <property type="molecule type" value="Genomic_DNA"/>
</dbReference>
<dbReference type="AlphaFoldDB" id="A0A815UAM5"/>
<evidence type="ECO:0000313" key="2">
    <source>
        <dbReference type="EMBL" id="CAF1513667.1"/>
    </source>
</evidence>
<feature type="non-terminal residue" evidence="2">
    <location>
        <position position="24"/>
    </location>
</feature>
<dbReference type="Proteomes" id="UP000663870">
    <property type="component" value="Unassembled WGS sequence"/>
</dbReference>
<dbReference type="Proteomes" id="UP000663854">
    <property type="component" value="Unassembled WGS sequence"/>
</dbReference>
<sequence length="24" mass="2575">MTTTGTGIISLVCPEGRLRIEAKK</sequence>
<reference evidence="2" key="1">
    <citation type="submission" date="2021-02" db="EMBL/GenBank/DDBJ databases">
        <authorList>
            <person name="Nowell W R."/>
        </authorList>
    </citation>
    <scope>NUCLEOTIDE SEQUENCE</scope>
</reference>
<organism evidence="2 3">
    <name type="scientific">Rotaria sordida</name>
    <dbReference type="NCBI Taxonomy" id="392033"/>
    <lineage>
        <taxon>Eukaryota</taxon>
        <taxon>Metazoa</taxon>
        <taxon>Spiralia</taxon>
        <taxon>Gnathifera</taxon>
        <taxon>Rotifera</taxon>
        <taxon>Eurotatoria</taxon>
        <taxon>Bdelloidea</taxon>
        <taxon>Philodinida</taxon>
        <taxon>Philodinidae</taxon>
        <taxon>Rotaria</taxon>
    </lineage>
</organism>
<gene>
    <name evidence="2" type="ORF">JXQ802_LOCUS41143</name>
    <name evidence="1" type="ORF">PYM288_LOCUS26443</name>
</gene>
<evidence type="ECO:0000313" key="3">
    <source>
        <dbReference type="Proteomes" id="UP000663870"/>
    </source>
</evidence>
<name>A0A815UAM5_9BILA</name>
<evidence type="ECO:0000313" key="1">
    <source>
        <dbReference type="EMBL" id="CAF1232252.1"/>
    </source>
</evidence>
<keyword evidence="3" id="KW-1185">Reference proteome</keyword>
<dbReference type="EMBL" id="CAJNOH010001583">
    <property type="protein sequence ID" value="CAF1232252.1"/>
    <property type="molecule type" value="Genomic_DNA"/>
</dbReference>